<comment type="caution">
    <text evidence="2">The sequence shown here is derived from an EMBL/GenBank/DDBJ whole genome shotgun (WGS) entry which is preliminary data.</text>
</comment>
<dbReference type="PANTHER" id="PTHR15462:SF8">
    <property type="entry name" value="SERINE PROTEASE"/>
    <property type="match status" value="1"/>
</dbReference>
<dbReference type="InterPro" id="IPR043504">
    <property type="entry name" value="Peptidase_S1_PA_chymotrypsin"/>
</dbReference>
<dbReference type="InterPro" id="IPR009003">
    <property type="entry name" value="Peptidase_S1_PA"/>
</dbReference>
<evidence type="ECO:0000256" key="1">
    <source>
        <dbReference type="ARBA" id="ARBA00022729"/>
    </source>
</evidence>
<sequence>MAIPQILDLLPLPFSETGVFLDSDSDVTANSAAYPLNSLHTLNEALNIATPTSAAAWDLSVPEYVKNVYLEDFTVQPLLYRRGHSETLLEPFDVRFRVDKADYAPGGRFEAICKLFLRYSNSESNWHTSATGWLITLDVIVTAGHCAYDWSYGLGHLVEAKVYIRYAGKESVDSGESELRYGKYVTVPTEYLKGPRD</sequence>
<organism evidence="2 3">
    <name type="scientific">Arthrobotrys musiformis</name>
    <dbReference type="NCBI Taxonomy" id="47236"/>
    <lineage>
        <taxon>Eukaryota</taxon>
        <taxon>Fungi</taxon>
        <taxon>Dikarya</taxon>
        <taxon>Ascomycota</taxon>
        <taxon>Pezizomycotina</taxon>
        <taxon>Orbiliomycetes</taxon>
        <taxon>Orbiliales</taxon>
        <taxon>Orbiliaceae</taxon>
        <taxon>Arthrobotrys</taxon>
    </lineage>
</organism>
<evidence type="ECO:0000313" key="2">
    <source>
        <dbReference type="EMBL" id="KAK6505718.1"/>
    </source>
</evidence>
<dbReference type="InterPro" id="IPR050966">
    <property type="entry name" value="Glutamyl_endopeptidase"/>
</dbReference>
<dbReference type="AlphaFoldDB" id="A0AAV9WBY8"/>
<dbReference type="PANTHER" id="PTHR15462">
    <property type="entry name" value="SERINE PROTEASE"/>
    <property type="match status" value="1"/>
</dbReference>
<accession>A0AAV9WBY8</accession>
<gene>
    <name evidence="2" type="ORF">TWF481_007610</name>
</gene>
<name>A0AAV9WBY8_9PEZI</name>
<reference evidence="2 3" key="1">
    <citation type="submission" date="2023-08" db="EMBL/GenBank/DDBJ databases">
        <authorList>
            <person name="Palmer J.M."/>
        </authorList>
    </citation>
    <scope>NUCLEOTIDE SEQUENCE [LARGE SCALE GENOMIC DNA]</scope>
    <source>
        <strain evidence="2 3">TWF481</strain>
    </source>
</reference>
<proteinExistence type="predicted"/>
<dbReference type="Gene3D" id="2.40.10.10">
    <property type="entry name" value="Trypsin-like serine proteases"/>
    <property type="match status" value="1"/>
</dbReference>
<evidence type="ECO:0008006" key="4">
    <source>
        <dbReference type="Google" id="ProtNLM"/>
    </source>
</evidence>
<dbReference type="Proteomes" id="UP001370758">
    <property type="component" value="Unassembled WGS sequence"/>
</dbReference>
<keyword evidence="1" id="KW-0732">Signal</keyword>
<keyword evidence="3" id="KW-1185">Reference proteome</keyword>
<evidence type="ECO:0000313" key="3">
    <source>
        <dbReference type="Proteomes" id="UP001370758"/>
    </source>
</evidence>
<dbReference type="EMBL" id="JAVHJL010000004">
    <property type="protein sequence ID" value="KAK6505718.1"/>
    <property type="molecule type" value="Genomic_DNA"/>
</dbReference>
<dbReference type="SUPFAM" id="SSF50494">
    <property type="entry name" value="Trypsin-like serine proteases"/>
    <property type="match status" value="1"/>
</dbReference>
<protein>
    <recommendedName>
        <fullName evidence="4">Peptidase S1 domain-containing protein</fullName>
    </recommendedName>
</protein>